<dbReference type="Proteomes" id="UP000807469">
    <property type="component" value="Unassembled WGS sequence"/>
</dbReference>
<evidence type="ECO:0000313" key="3">
    <source>
        <dbReference type="Proteomes" id="UP000807469"/>
    </source>
</evidence>
<keyword evidence="3" id="KW-1185">Reference proteome</keyword>
<evidence type="ECO:0000256" key="1">
    <source>
        <dbReference type="SAM" id="Phobius"/>
    </source>
</evidence>
<comment type="caution">
    <text evidence="2">The sequence shown here is derived from an EMBL/GenBank/DDBJ whole genome shotgun (WGS) entry which is preliminary data.</text>
</comment>
<sequence length="74" mass="8764">NQLTALSYLTIWQIYSLLHPIGLYHALCSTKRLRRFLLDKKSSFIWKQSFLNYPDIPFYPDDFSAPRRAPLIFG</sequence>
<proteinExistence type="predicted"/>
<dbReference type="OrthoDB" id="2322499at2759"/>
<dbReference type="EMBL" id="MU155338">
    <property type="protein sequence ID" value="KAF9475300.1"/>
    <property type="molecule type" value="Genomic_DNA"/>
</dbReference>
<organism evidence="2 3">
    <name type="scientific">Pholiota conissans</name>
    <dbReference type="NCBI Taxonomy" id="109636"/>
    <lineage>
        <taxon>Eukaryota</taxon>
        <taxon>Fungi</taxon>
        <taxon>Dikarya</taxon>
        <taxon>Basidiomycota</taxon>
        <taxon>Agaricomycotina</taxon>
        <taxon>Agaricomycetes</taxon>
        <taxon>Agaricomycetidae</taxon>
        <taxon>Agaricales</taxon>
        <taxon>Agaricineae</taxon>
        <taxon>Strophariaceae</taxon>
        <taxon>Pholiota</taxon>
    </lineage>
</organism>
<keyword evidence="1" id="KW-0472">Membrane</keyword>
<reference evidence="2" key="1">
    <citation type="submission" date="2020-11" db="EMBL/GenBank/DDBJ databases">
        <authorList>
            <consortium name="DOE Joint Genome Institute"/>
            <person name="Ahrendt S."/>
            <person name="Riley R."/>
            <person name="Andreopoulos W."/>
            <person name="Labutti K."/>
            <person name="Pangilinan J."/>
            <person name="Ruiz-Duenas F.J."/>
            <person name="Barrasa J.M."/>
            <person name="Sanchez-Garcia M."/>
            <person name="Camarero S."/>
            <person name="Miyauchi S."/>
            <person name="Serrano A."/>
            <person name="Linde D."/>
            <person name="Babiker R."/>
            <person name="Drula E."/>
            <person name="Ayuso-Fernandez I."/>
            <person name="Pacheco R."/>
            <person name="Padilla G."/>
            <person name="Ferreira P."/>
            <person name="Barriuso J."/>
            <person name="Kellner H."/>
            <person name="Castanera R."/>
            <person name="Alfaro M."/>
            <person name="Ramirez L."/>
            <person name="Pisabarro A.G."/>
            <person name="Kuo A."/>
            <person name="Tritt A."/>
            <person name="Lipzen A."/>
            <person name="He G."/>
            <person name="Yan M."/>
            <person name="Ng V."/>
            <person name="Cullen D."/>
            <person name="Martin F."/>
            <person name="Rosso M.-N."/>
            <person name="Henrissat B."/>
            <person name="Hibbett D."/>
            <person name="Martinez A.T."/>
            <person name="Grigoriev I.V."/>
        </authorList>
    </citation>
    <scope>NUCLEOTIDE SEQUENCE</scope>
    <source>
        <strain evidence="2">CIRM-BRFM 674</strain>
    </source>
</reference>
<accession>A0A9P6CW25</accession>
<feature type="non-terminal residue" evidence="2">
    <location>
        <position position="74"/>
    </location>
</feature>
<keyword evidence="1" id="KW-1133">Transmembrane helix</keyword>
<evidence type="ECO:0000313" key="2">
    <source>
        <dbReference type="EMBL" id="KAF9475300.1"/>
    </source>
</evidence>
<feature type="transmembrane region" description="Helical" evidence="1">
    <location>
        <begin position="6"/>
        <end position="27"/>
    </location>
</feature>
<protein>
    <submittedName>
        <fullName evidence="2">Uncharacterized protein</fullName>
    </submittedName>
</protein>
<gene>
    <name evidence="2" type="ORF">BDN70DRAFT_764724</name>
</gene>
<name>A0A9P6CW25_9AGAR</name>
<feature type="non-terminal residue" evidence="2">
    <location>
        <position position="1"/>
    </location>
</feature>
<dbReference type="AlphaFoldDB" id="A0A9P6CW25"/>
<keyword evidence="1" id="KW-0812">Transmembrane</keyword>